<name>A0A843UN32_COLES</name>
<dbReference type="AlphaFoldDB" id="A0A843UN32"/>
<evidence type="ECO:0000313" key="2">
    <source>
        <dbReference type="Proteomes" id="UP000652761"/>
    </source>
</evidence>
<reference evidence="1" key="1">
    <citation type="submission" date="2017-07" db="EMBL/GenBank/DDBJ databases">
        <title>Taro Niue Genome Assembly and Annotation.</title>
        <authorList>
            <person name="Atibalentja N."/>
            <person name="Keating K."/>
            <person name="Fields C.J."/>
        </authorList>
    </citation>
    <scope>NUCLEOTIDE SEQUENCE</scope>
    <source>
        <strain evidence="1">Niue_2</strain>
        <tissue evidence="1">Leaf</tissue>
    </source>
</reference>
<organism evidence="1 2">
    <name type="scientific">Colocasia esculenta</name>
    <name type="common">Wild taro</name>
    <name type="synonym">Arum esculentum</name>
    <dbReference type="NCBI Taxonomy" id="4460"/>
    <lineage>
        <taxon>Eukaryota</taxon>
        <taxon>Viridiplantae</taxon>
        <taxon>Streptophyta</taxon>
        <taxon>Embryophyta</taxon>
        <taxon>Tracheophyta</taxon>
        <taxon>Spermatophyta</taxon>
        <taxon>Magnoliopsida</taxon>
        <taxon>Liliopsida</taxon>
        <taxon>Araceae</taxon>
        <taxon>Aroideae</taxon>
        <taxon>Colocasieae</taxon>
        <taxon>Colocasia</taxon>
    </lineage>
</organism>
<dbReference type="Proteomes" id="UP000652761">
    <property type="component" value="Unassembled WGS sequence"/>
</dbReference>
<protein>
    <submittedName>
        <fullName evidence="1">Uncharacterized protein</fullName>
    </submittedName>
</protein>
<sequence length="66" mass="7991">MTHKSWKHHIVTARFTQEPHCPITTTNHKNYITTMCTTQHLCKQHVQRMDSTLQERYRCQRTTYTT</sequence>
<proteinExistence type="predicted"/>
<keyword evidence="2" id="KW-1185">Reference proteome</keyword>
<evidence type="ECO:0000313" key="1">
    <source>
        <dbReference type="EMBL" id="MQL82373.1"/>
    </source>
</evidence>
<comment type="caution">
    <text evidence="1">The sequence shown here is derived from an EMBL/GenBank/DDBJ whole genome shotgun (WGS) entry which is preliminary data.</text>
</comment>
<dbReference type="EMBL" id="NMUH01000628">
    <property type="protein sequence ID" value="MQL82373.1"/>
    <property type="molecule type" value="Genomic_DNA"/>
</dbReference>
<accession>A0A843UN32</accession>
<gene>
    <name evidence="1" type="ORF">Taro_014854</name>
</gene>